<keyword evidence="1" id="KW-1185">Reference proteome</keyword>
<dbReference type="Proteomes" id="UP000694920">
    <property type="component" value="Unplaced"/>
</dbReference>
<dbReference type="GeneID" id="112494286"/>
<accession>A0AAJ7W0S2</accession>
<organism evidence="1 2">
    <name type="scientific">Cephus cinctus</name>
    <name type="common">Wheat stem sawfly</name>
    <dbReference type="NCBI Taxonomy" id="211228"/>
    <lineage>
        <taxon>Eukaryota</taxon>
        <taxon>Metazoa</taxon>
        <taxon>Ecdysozoa</taxon>
        <taxon>Arthropoda</taxon>
        <taxon>Hexapoda</taxon>
        <taxon>Insecta</taxon>
        <taxon>Pterygota</taxon>
        <taxon>Neoptera</taxon>
        <taxon>Endopterygota</taxon>
        <taxon>Hymenoptera</taxon>
        <taxon>Cephoidea</taxon>
        <taxon>Cephidae</taxon>
        <taxon>Cephus</taxon>
    </lineage>
</organism>
<proteinExistence type="predicted"/>
<evidence type="ECO:0000313" key="1">
    <source>
        <dbReference type="Proteomes" id="UP000694920"/>
    </source>
</evidence>
<dbReference type="KEGG" id="ccin:112494286"/>
<evidence type="ECO:0000313" key="2">
    <source>
        <dbReference type="RefSeq" id="XP_024940323.1"/>
    </source>
</evidence>
<gene>
    <name evidence="2" type="primary">LOC112494286</name>
</gene>
<dbReference type="RefSeq" id="XP_024940323.1">
    <property type="nucleotide sequence ID" value="XM_025084555.1"/>
</dbReference>
<sequence length="116" mass="13491">MINVLDFGSSHLHFSIPKHCARYSSDYGISICCVYLRNIADRITQIVSMSDMSKWQTSKDVKVGLEQILREQRRIMIILNFANIKRLQENIITNTSCVQLTHNQDWLENRCAQHHG</sequence>
<dbReference type="AlphaFoldDB" id="A0AAJ7W0S2"/>
<name>A0AAJ7W0S2_CEPCN</name>
<protein>
    <submittedName>
        <fullName evidence="2">Uncharacterized protein LOC112494286</fullName>
    </submittedName>
</protein>
<reference evidence="2" key="1">
    <citation type="submission" date="2025-08" db="UniProtKB">
        <authorList>
            <consortium name="RefSeq"/>
        </authorList>
    </citation>
    <scope>IDENTIFICATION</scope>
</reference>